<protein>
    <submittedName>
        <fullName evidence="2">Uncharacterized protein</fullName>
    </submittedName>
</protein>
<dbReference type="VEuPathDB" id="CryptoDB:Cvel_26058"/>
<evidence type="ECO:0000256" key="1">
    <source>
        <dbReference type="SAM" id="MobiDB-lite"/>
    </source>
</evidence>
<dbReference type="AlphaFoldDB" id="A0A0G4HBX4"/>
<proteinExistence type="predicted"/>
<feature type="compositionally biased region" description="Low complexity" evidence="1">
    <location>
        <begin position="1"/>
        <end position="13"/>
    </location>
</feature>
<organism evidence="2">
    <name type="scientific">Chromera velia CCMP2878</name>
    <dbReference type="NCBI Taxonomy" id="1169474"/>
    <lineage>
        <taxon>Eukaryota</taxon>
        <taxon>Sar</taxon>
        <taxon>Alveolata</taxon>
        <taxon>Colpodellida</taxon>
        <taxon>Chromeraceae</taxon>
        <taxon>Chromera</taxon>
    </lineage>
</organism>
<name>A0A0G4HBX4_9ALVE</name>
<sequence length="604" mass="66876">MFASAGSSSSSGSPNVSAENENNRENPNEHDDSERLERTGGQTVREAAAVIPPPTEKPSARDPNGIASATQRENTVGIPDLSRHSHEEAPYSQAESAASPPDATVGGAAATAQADASVSAERQGGRCAEGQGQDQTEPLDFQPYRRASRDLRRILYHLKETVEMDCMQPKSQISGTRPPGLSVESPDFEQAKVHISVDALNVVDCFFNGLTHEDPPRLFANSEKEMGRFLEECKRRSISLTFHFDDAKTSDETRKKWISRREAEMRKGGRRIPYNIDAIYQELLVDLGAQIVIASQEDCDDSIAAEAVRKGGYVLSADNDMFRYDGGVLRGRVLSTFSFWKGDLYFRPHAERQDVKRDKSTEKVIVEEPVSPDANISKVKPVREGNRLVYVRGCSSGRDREYGNLHGLPRVREFRRALFSFHDSSVGSVEETFPMWNAETETVQWVCEEVVVGPQGGEWSAVMEVLKDPVETYKAILSDISEEAQKDGEYRASVRMLAAELHCASLGKGARALSAYKVILAHDGRKMPEGRKPASSTALIVTCSDCGKDFHLKTSFMCRLEAKGWSIPKRCQTCRDARKGKWEFSADAARKTAKGNQQGRTDSR</sequence>
<dbReference type="EMBL" id="CDMZ01002245">
    <property type="protein sequence ID" value="CEM41487.1"/>
    <property type="molecule type" value="Genomic_DNA"/>
</dbReference>
<feature type="compositionally biased region" description="Basic and acidic residues" evidence="1">
    <location>
        <begin position="21"/>
        <end position="38"/>
    </location>
</feature>
<feature type="region of interest" description="Disordered" evidence="1">
    <location>
        <begin position="1"/>
        <end position="139"/>
    </location>
</feature>
<gene>
    <name evidence="2" type="ORF">Cvel_26058</name>
</gene>
<feature type="region of interest" description="Disordered" evidence="1">
    <location>
        <begin position="585"/>
        <end position="604"/>
    </location>
</feature>
<evidence type="ECO:0000313" key="2">
    <source>
        <dbReference type="EMBL" id="CEM41487.1"/>
    </source>
</evidence>
<reference evidence="2" key="1">
    <citation type="submission" date="2014-11" db="EMBL/GenBank/DDBJ databases">
        <authorList>
            <person name="Otto D Thomas"/>
            <person name="Naeem Raeece"/>
        </authorList>
    </citation>
    <scope>NUCLEOTIDE SEQUENCE</scope>
</reference>
<accession>A0A0G4HBX4</accession>
<feature type="compositionally biased region" description="Low complexity" evidence="1">
    <location>
        <begin position="102"/>
        <end position="120"/>
    </location>
</feature>
<feature type="compositionally biased region" description="Polar residues" evidence="1">
    <location>
        <begin position="594"/>
        <end position="604"/>
    </location>
</feature>